<dbReference type="Proteomes" id="UP001611383">
    <property type="component" value="Chromosome"/>
</dbReference>
<evidence type="ECO:0000313" key="2">
    <source>
        <dbReference type="Proteomes" id="UP001611383"/>
    </source>
</evidence>
<sequence>MLHNRSHPPASFTYASTLRLPPLLTQANTSTAKVLRRRPAQSTRALRSFLFSCLSAAWGATLASSSPAWGPEMAAVARLERRRRGTL</sequence>
<organism evidence="1 2">
    <name type="scientific">Archangium minus</name>
    <dbReference type="NCBI Taxonomy" id="83450"/>
    <lineage>
        <taxon>Bacteria</taxon>
        <taxon>Pseudomonadati</taxon>
        <taxon>Myxococcota</taxon>
        <taxon>Myxococcia</taxon>
        <taxon>Myxococcales</taxon>
        <taxon>Cystobacterineae</taxon>
        <taxon>Archangiaceae</taxon>
        <taxon>Archangium</taxon>
    </lineage>
</organism>
<name>A0ABY9XC85_9BACT</name>
<dbReference type="EMBL" id="CP043494">
    <property type="protein sequence ID" value="WNG53052.1"/>
    <property type="molecule type" value="Genomic_DNA"/>
</dbReference>
<keyword evidence="2" id="KW-1185">Reference proteome</keyword>
<accession>A0ABY9XC85</accession>
<gene>
    <name evidence="1" type="ORF">F0U60_51515</name>
</gene>
<evidence type="ECO:0000313" key="1">
    <source>
        <dbReference type="EMBL" id="WNG53052.1"/>
    </source>
</evidence>
<reference evidence="1 2" key="1">
    <citation type="submission" date="2019-08" db="EMBL/GenBank/DDBJ databases">
        <title>Archangium and Cystobacter genomes.</title>
        <authorList>
            <person name="Chen I.-C.K."/>
            <person name="Wielgoss S."/>
        </authorList>
    </citation>
    <scope>NUCLEOTIDE SEQUENCE [LARGE SCALE GENOMIC DNA]</scope>
    <source>
        <strain evidence="1 2">Cbm 6</strain>
    </source>
</reference>
<proteinExistence type="predicted"/>
<protein>
    <submittedName>
        <fullName evidence="1">Uncharacterized protein</fullName>
    </submittedName>
</protein>